<accession>A0ABZ2Y7W5</accession>
<name>A0ABZ2Y7W5_9BACT</name>
<organism evidence="1 2">
    <name type="scientific">Thermatribacter velox</name>
    <dbReference type="NCBI Taxonomy" id="3039681"/>
    <lineage>
        <taxon>Bacteria</taxon>
        <taxon>Pseudomonadati</taxon>
        <taxon>Atribacterota</taxon>
        <taxon>Atribacteria</taxon>
        <taxon>Atribacterales</taxon>
        <taxon>Thermatribacteraceae</taxon>
        <taxon>Thermatribacter</taxon>
    </lineage>
</organism>
<evidence type="ECO:0000313" key="2">
    <source>
        <dbReference type="Proteomes" id="UP001461341"/>
    </source>
</evidence>
<keyword evidence="2" id="KW-1185">Reference proteome</keyword>
<dbReference type="Proteomes" id="UP001461341">
    <property type="component" value="Chromosome"/>
</dbReference>
<dbReference type="Pfam" id="PF13289">
    <property type="entry name" value="SIR2_2"/>
    <property type="match status" value="1"/>
</dbReference>
<reference evidence="1 2" key="1">
    <citation type="submission" date="2023-03" db="EMBL/GenBank/DDBJ databases">
        <title>Novel Species.</title>
        <authorList>
            <person name="Ma S."/>
        </authorList>
    </citation>
    <scope>NUCLEOTIDE SEQUENCE [LARGE SCALE GENOMIC DNA]</scope>
    <source>
        <strain evidence="1 2">B11</strain>
    </source>
</reference>
<dbReference type="EMBL" id="CP121689">
    <property type="protein sequence ID" value="WZL75110.1"/>
    <property type="molecule type" value="Genomic_DNA"/>
</dbReference>
<dbReference type="RefSeq" id="WP_369017256.1">
    <property type="nucleotide sequence ID" value="NZ_CP121689.1"/>
</dbReference>
<gene>
    <name evidence="1" type="ORF">QBE54_05780</name>
</gene>
<evidence type="ECO:0000313" key="1">
    <source>
        <dbReference type="EMBL" id="WZL75110.1"/>
    </source>
</evidence>
<proteinExistence type="predicted"/>
<sequence>MKQEILPVPEVPDKIVEAVNHGTLAVFIGAGVSRLIGCMGWDQLARNLVDRCFSTKKKDDSTLINFKEKETLIQSKDHKKSITICYYLLKKNGFEDIFYEELKNSLTADKELLKSQNIYDELYRLRGLFITTNADEYFDSKFVPTRIVYRENDFNPSNIDRTKLYHIHGSIKDKDSLIFTVPQYIKRYNNQTFRAFLEKIFREYTVLFVGYGMAEFELLDFLITKFDIKKEKKELKHFILLPFYRGEENILEFERYYYNSMGIEVLPYEKDEKGYGQLYEVIEEWNREINQVSTYLYDTYKEIEDAANHYTKSKAERIFQIIKNDEPQRNHFFKCLTSSSNPFPWLKPLKEKGYFNSANNPKPQEVPNQRGYFTIPHWNILGYLENVAKKNKETTSDEITNLLLEIIQEIIDYRDENGERIENYRTDWVIIKIIFSLPIEKINNKHIEFIKTALNSRWDNSLVSSEIKETVLPKLLSKGEKAKGLILEVLKIILDYKKIETASVLGEEGSFDYTSIMDVYWLYEALKAHKSQIAKICGIEAAKIGIDKMRKIVNEDKTQFNFIWIPTIEDHPQRSFPDKYENQLVYLVRDMLEFTEPKELKEYIEELLKEEHPIFKRIAIHIINYHYKELNDLFWRWEENPLEEKQLKHELYELFKNNCLYFSKKQINKVLQWIETKNYYIPEEIKDNKDQVEKRLAYRKKEWLSTLLDTKDPDALASYEKYNKINPAELDHPGFDFWMETKLGYESPVTENELINKSNEEIAEYLINFKGITGWMDIEGLSDTFRKCVSENPEKFTNNINPFLDVPRTYQHALLWGFNEAWRSKKQLNWRVVFDFISKLLTQHDFWNEEYKGDNYRNWIISQIAELIENGTKDDNHAFNPELLPEAEKILLILVEKTKSDLLDMNDLVTSVLNSTKGKIFLAMISYSLRYARLYKRENEERWIKSIKEDFTMRLNRKIEPSLEFSVILGEYLASLYWLDKKWVISNINRIFPKENDIHWKAAFTGYLFYSSVVYKDLYFLLRKNKHYAKAIKADFSDFHITERLVQHICIGYLEDWEKLIDKESLISQLIENRNIEQLSAIVSFFWMLRDKLTDKIKIKVKPLWKTLYELAKQNIENPEYQKLISDLSKWLSLIDEIDDEIFEWLKLSAKYVDRDFNTPFFIEYLLKHAPKTPAKVGKIYLEMLSANIYPDYKKEDIQQIVCVLYEKNQKEIANRICNLYGAKGLDFLKDIFETHRR</sequence>
<protein>
    <submittedName>
        <fullName evidence="1">SIR2 family protein</fullName>
    </submittedName>
</protein>